<reference evidence="19 20" key="1">
    <citation type="submission" date="2017-08" db="EMBL/GenBank/DDBJ databases">
        <title>Infants hospitalized years apart are colonized by the same room-sourced microbial strains.</title>
        <authorList>
            <person name="Brooks B."/>
            <person name="Olm M.R."/>
            <person name="Firek B.A."/>
            <person name="Baker R."/>
            <person name="Thomas B.C."/>
            <person name="Morowitz M.J."/>
            <person name="Banfield J.F."/>
        </authorList>
    </citation>
    <scope>NUCLEOTIDE SEQUENCE [LARGE SCALE GENOMIC DNA]</scope>
    <source>
        <strain evidence="19">S2_003_000_R2_14</strain>
    </source>
</reference>
<evidence type="ECO:0000256" key="3">
    <source>
        <dbReference type="ARBA" id="ARBA00007131"/>
    </source>
</evidence>
<comment type="similarity">
    <text evidence="3 17">Belongs to the transketolase family.</text>
</comment>
<dbReference type="EMBL" id="QFQP01000013">
    <property type="protein sequence ID" value="PZR11980.1"/>
    <property type="molecule type" value="Genomic_DNA"/>
</dbReference>
<organism evidence="19 20">
    <name type="scientific">Archangium gephyra</name>
    <dbReference type="NCBI Taxonomy" id="48"/>
    <lineage>
        <taxon>Bacteria</taxon>
        <taxon>Pseudomonadati</taxon>
        <taxon>Myxococcota</taxon>
        <taxon>Myxococcia</taxon>
        <taxon>Myxococcales</taxon>
        <taxon>Cystobacterineae</taxon>
        <taxon>Archangiaceae</taxon>
        <taxon>Archangium</taxon>
    </lineage>
</organism>
<keyword evidence="6 17" id="KW-0808">Transferase</keyword>
<evidence type="ECO:0000256" key="11">
    <source>
        <dbReference type="NCBIfam" id="TIGR00232"/>
    </source>
</evidence>
<feature type="binding site" evidence="13">
    <location>
        <position position="475"/>
    </location>
    <ligand>
        <name>substrate</name>
    </ligand>
</feature>
<evidence type="ECO:0000256" key="14">
    <source>
        <dbReference type="PIRSR" id="PIRSR605478-3"/>
    </source>
</evidence>
<proteinExistence type="inferred from homology"/>
<feature type="binding site" evidence="15">
    <location>
        <position position="188"/>
    </location>
    <ligand>
        <name>Mg(2+)</name>
        <dbReference type="ChEBI" id="CHEBI:18420"/>
    </ligand>
</feature>
<feature type="site" description="Important for catalytic activity" evidence="16">
    <location>
        <position position="29"/>
    </location>
</feature>
<feature type="binding site" evidence="13">
    <location>
        <position position="265"/>
    </location>
    <ligand>
        <name>substrate</name>
    </ligand>
</feature>
<dbReference type="Pfam" id="PF02779">
    <property type="entry name" value="Transket_pyr"/>
    <property type="match status" value="1"/>
</dbReference>
<dbReference type="InterPro" id="IPR055152">
    <property type="entry name" value="Transketolase-like_C_2"/>
</dbReference>
<evidence type="ECO:0000256" key="5">
    <source>
        <dbReference type="ARBA" id="ARBA00013152"/>
    </source>
</evidence>
<dbReference type="FunFam" id="3.40.50.970:FF:000004">
    <property type="entry name" value="Transketolase"/>
    <property type="match status" value="1"/>
</dbReference>
<dbReference type="CDD" id="cd07033">
    <property type="entry name" value="TPP_PYR_DXS_TK_like"/>
    <property type="match status" value="1"/>
</dbReference>
<feature type="binding site" evidence="14">
    <location>
        <begin position="117"/>
        <end position="119"/>
    </location>
    <ligand>
        <name>thiamine diphosphate</name>
        <dbReference type="ChEBI" id="CHEBI:58937"/>
    </ligand>
</feature>
<evidence type="ECO:0000256" key="15">
    <source>
        <dbReference type="PIRSR" id="PIRSR605478-4"/>
    </source>
</evidence>
<accession>A0A2W5T8Y4</accession>
<dbReference type="FunFam" id="3.40.50.970:FF:000003">
    <property type="entry name" value="Transketolase"/>
    <property type="match status" value="1"/>
</dbReference>
<name>A0A2W5T8Y4_9BACT</name>
<dbReference type="InterPro" id="IPR020826">
    <property type="entry name" value="Transketolase_BS"/>
</dbReference>
<dbReference type="InterPro" id="IPR049557">
    <property type="entry name" value="Transketolase_CS"/>
</dbReference>
<comment type="cofactor">
    <cofactor evidence="15">
        <name>Mg(2+)</name>
        <dbReference type="ChEBI" id="CHEBI:18420"/>
    </cofactor>
    <text evidence="15">Binds 1 Mg(2+) ion per subunit. Can also utilize other divalent metal cations, such as Ca(2+), Mn(2+) and Co(2+).</text>
</comment>
<dbReference type="SUPFAM" id="SSF52922">
    <property type="entry name" value="TK C-terminal domain-like"/>
    <property type="match status" value="1"/>
</dbReference>
<evidence type="ECO:0000256" key="4">
    <source>
        <dbReference type="ARBA" id="ARBA00011738"/>
    </source>
</evidence>
<evidence type="ECO:0000256" key="10">
    <source>
        <dbReference type="ARBA" id="ARBA00049473"/>
    </source>
</evidence>
<feature type="binding site" evidence="14">
    <location>
        <position position="188"/>
    </location>
    <ligand>
        <name>thiamine diphosphate</name>
        <dbReference type="ChEBI" id="CHEBI:58937"/>
    </ligand>
</feature>
<feature type="active site" description="Proton donor" evidence="12">
    <location>
        <position position="413"/>
    </location>
</feature>
<comment type="cofactor">
    <cofactor evidence="2">
        <name>Co(2+)</name>
        <dbReference type="ChEBI" id="CHEBI:48828"/>
    </cofactor>
</comment>
<dbReference type="Proteomes" id="UP000249061">
    <property type="component" value="Unassembled WGS sequence"/>
</dbReference>
<dbReference type="InterPro" id="IPR009014">
    <property type="entry name" value="Transketo_C/PFOR_II"/>
</dbReference>
<dbReference type="InterPro" id="IPR005478">
    <property type="entry name" value="Transketolase_bac-like"/>
</dbReference>
<dbReference type="EC" id="2.2.1.1" evidence="5 11"/>
<sequence length="667" mass="71541">MSAASLDQLCINTIRTLSIDVIQKADSGHPGLPLGAAPMAYVLWQKHLKHCPTSPKWPDRDRFVLSAGHGSMLLYSLLHLTGYPLSKEEVLNFRQWGSKTPGHPESFLTPGVEATTGPLGQGHANAVGMAIAERALAGRFNQPSFDIVNHYTYCLVGDGDVMEGVAMEAASLAGHLKLGKLICLYDSNDVTLDGPAKVSFTDDVAARYASWGWQVLHVADGNTDLAALDQALTDAKAETQKPTMIIVKTTIGYGSPNKSGKSSSHGSPLGKDEIALTKKALGWNYEEPFFIPPEALENFRTAVTRGESAMEAWKKRFEDYRSVHPVLASEFERVMNNTLPEGYALALPTFPAGKDVETRTAAGQALNALARAVPEIIGGDADLGGSTKTVLKDEGSFNGQSGQGRNIHFGVREHAMASIANGISYHGGLRPFTATFFCFVDYERPAIRLAAMNKLPVVHVWTHDSIGLGEDGPTHQPVEHLASVRAIPGLCTVRPADAAESAEAWKFAIERNHGPTGLVLSRQKLPVFDRTKFGAASGLHQGAYVLAEASSAPKVILIATGSEMQLAMGAREQLEKEGVPTRVVSMPCMEQFRAQSAAYRESVLPAAVKARVSIEAGVTFGWREWVGDAGETIGVDEFGASAPDKILFEQYGLTVGAVVEAARKTLG</sequence>
<dbReference type="FunFam" id="3.40.50.920:FF:000003">
    <property type="entry name" value="Transketolase"/>
    <property type="match status" value="1"/>
</dbReference>
<dbReference type="PROSITE" id="PS00802">
    <property type="entry name" value="TRANSKETOLASE_2"/>
    <property type="match status" value="1"/>
</dbReference>
<feature type="binding site" evidence="15">
    <location>
        <position position="158"/>
    </location>
    <ligand>
        <name>Mg(2+)</name>
        <dbReference type="ChEBI" id="CHEBI:18420"/>
    </ligand>
</feature>
<evidence type="ECO:0000256" key="13">
    <source>
        <dbReference type="PIRSR" id="PIRSR605478-2"/>
    </source>
</evidence>
<feature type="binding site" evidence="14">
    <location>
        <position position="265"/>
    </location>
    <ligand>
        <name>thiamine diphosphate</name>
        <dbReference type="ChEBI" id="CHEBI:58937"/>
    </ligand>
</feature>
<evidence type="ECO:0000313" key="20">
    <source>
        <dbReference type="Proteomes" id="UP000249061"/>
    </source>
</evidence>
<comment type="cofactor">
    <cofactor evidence="17">
        <name>Mg(2+)</name>
        <dbReference type="ChEBI" id="CHEBI:18420"/>
    </cofactor>
    <cofactor evidence="17">
        <name>Ca(2+)</name>
        <dbReference type="ChEBI" id="CHEBI:29108"/>
    </cofactor>
    <cofactor evidence="17">
        <name>Mn(2+)</name>
        <dbReference type="ChEBI" id="CHEBI:29035"/>
    </cofactor>
    <cofactor evidence="17">
        <name>Co(2+)</name>
        <dbReference type="ChEBI" id="CHEBI:48828"/>
    </cofactor>
    <text evidence="17">Binds 1 Mg(2+) ion per subunit. Can also utilize other divalent metal cations, such as Ca(2+), Mn(2+) and Co(2+).</text>
</comment>
<dbReference type="GO" id="GO:0009052">
    <property type="term" value="P:pentose-phosphate shunt, non-oxidative branch"/>
    <property type="evidence" value="ECO:0007669"/>
    <property type="project" value="UniProtKB-ARBA"/>
</dbReference>
<evidence type="ECO:0000256" key="1">
    <source>
        <dbReference type="ARBA" id="ARBA00001913"/>
    </source>
</evidence>
<evidence type="ECO:0000256" key="6">
    <source>
        <dbReference type="ARBA" id="ARBA00022679"/>
    </source>
</evidence>
<feature type="site" description="Important for catalytic activity" evidence="16">
    <location>
        <position position="265"/>
    </location>
</feature>
<feature type="binding site" evidence="15">
    <location>
        <position position="190"/>
    </location>
    <ligand>
        <name>Mg(2+)</name>
        <dbReference type="ChEBI" id="CHEBI:18420"/>
    </ligand>
</feature>
<evidence type="ECO:0000313" key="19">
    <source>
        <dbReference type="EMBL" id="PZR11980.1"/>
    </source>
</evidence>
<evidence type="ECO:0000256" key="8">
    <source>
        <dbReference type="ARBA" id="ARBA00022842"/>
    </source>
</evidence>
<feature type="domain" description="Transketolase-like pyrimidine-binding" evidence="18">
    <location>
        <begin position="356"/>
        <end position="527"/>
    </location>
</feature>
<keyword evidence="7 15" id="KW-0479">Metal-binding</keyword>
<gene>
    <name evidence="19" type="primary">tkt</name>
    <name evidence="19" type="ORF">DI536_16785</name>
</gene>
<feature type="binding site" evidence="13">
    <location>
        <position position="471"/>
    </location>
    <ligand>
        <name>substrate</name>
    </ligand>
</feature>
<dbReference type="Pfam" id="PF00456">
    <property type="entry name" value="Transketolase_N"/>
    <property type="match status" value="1"/>
</dbReference>
<evidence type="ECO:0000259" key="18">
    <source>
        <dbReference type="SMART" id="SM00861"/>
    </source>
</evidence>
<dbReference type="GO" id="GO:0004802">
    <property type="term" value="F:transketolase activity"/>
    <property type="evidence" value="ECO:0007669"/>
    <property type="project" value="UniProtKB-UniRule"/>
</dbReference>
<evidence type="ECO:0000256" key="2">
    <source>
        <dbReference type="ARBA" id="ARBA00001941"/>
    </source>
</evidence>
<comment type="catalytic activity">
    <reaction evidence="10 17">
        <text>D-sedoheptulose 7-phosphate + D-glyceraldehyde 3-phosphate = aldehydo-D-ribose 5-phosphate + D-xylulose 5-phosphate</text>
        <dbReference type="Rhea" id="RHEA:10508"/>
        <dbReference type="ChEBI" id="CHEBI:57483"/>
        <dbReference type="ChEBI" id="CHEBI:57737"/>
        <dbReference type="ChEBI" id="CHEBI:58273"/>
        <dbReference type="ChEBI" id="CHEBI:59776"/>
        <dbReference type="EC" id="2.2.1.1"/>
    </reaction>
</comment>
<dbReference type="InterPro" id="IPR029061">
    <property type="entry name" value="THDP-binding"/>
</dbReference>
<evidence type="ECO:0000256" key="17">
    <source>
        <dbReference type="RuleBase" id="RU004996"/>
    </source>
</evidence>
<evidence type="ECO:0000256" key="12">
    <source>
        <dbReference type="PIRSR" id="PIRSR605478-1"/>
    </source>
</evidence>
<dbReference type="PROSITE" id="PS00801">
    <property type="entry name" value="TRANSKETOLASE_1"/>
    <property type="match status" value="1"/>
</dbReference>
<feature type="binding site" evidence="14">
    <location>
        <position position="69"/>
    </location>
    <ligand>
        <name>thiamine diphosphate</name>
        <dbReference type="ChEBI" id="CHEBI:58937"/>
    </ligand>
</feature>
<feature type="binding site" evidence="13">
    <location>
        <position position="29"/>
    </location>
    <ligand>
        <name>substrate</name>
    </ligand>
</feature>
<dbReference type="InterPro" id="IPR033247">
    <property type="entry name" value="Transketolase_fam"/>
</dbReference>
<feature type="binding site" evidence="13">
    <location>
        <position position="386"/>
    </location>
    <ligand>
        <name>substrate</name>
    </ligand>
</feature>
<dbReference type="PANTHER" id="PTHR43522:SF2">
    <property type="entry name" value="TRANSKETOLASE 1-RELATED"/>
    <property type="match status" value="1"/>
</dbReference>
<dbReference type="Gene3D" id="3.40.50.920">
    <property type="match status" value="1"/>
</dbReference>
<dbReference type="Gene3D" id="3.40.50.970">
    <property type="match status" value="2"/>
</dbReference>
<keyword evidence="9 14" id="KW-0786">Thiamine pyrophosphate</keyword>
<dbReference type="NCBIfam" id="TIGR00232">
    <property type="entry name" value="tktlase_bact"/>
    <property type="match status" value="1"/>
</dbReference>
<feature type="binding site" evidence="14">
    <location>
        <position position="439"/>
    </location>
    <ligand>
        <name>thiamine diphosphate</name>
        <dbReference type="ChEBI" id="CHEBI:58937"/>
    </ligand>
</feature>
<dbReference type="Pfam" id="PF22613">
    <property type="entry name" value="Transketolase_C_1"/>
    <property type="match status" value="1"/>
</dbReference>
<dbReference type="AlphaFoldDB" id="A0A2W5T8Y4"/>
<keyword evidence="17" id="KW-0106">Calcium</keyword>
<feature type="binding site" evidence="14">
    <location>
        <position position="159"/>
    </location>
    <ligand>
        <name>thiamine diphosphate</name>
        <dbReference type="ChEBI" id="CHEBI:58937"/>
    </ligand>
</feature>
<protein>
    <recommendedName>
        <fullName evidence="5 11">Transketolase</fullName>
        <ecNumber evidence="5 11">2.2.1.1</ecNumber>
    </recommendedName>
</protein>
<evidence type="ECO:0000256" key="9">
    <source>
        <dbReference type="ARBA" id="ARBA00023052"/>
    </source>
</evidence>
<dbReference type="GO" id="GO:0005829">
    <property type="term" value="C:cytosol"/>
    <property type="evidence" value="ECO:0007669"/>
    <property type="project" value="TreeGrafter"/>
</dbReference>
<evidence type="ECO:0000256" key="7">
    <source>
        <dbReference type="ARBA" id="ARBA00022723"/>
    </source>
</evidence>
<dbReference type="InterPro" id="IPR005475">
    <property type="entry name" value="Transketolase-like_Pyr-bd"/>
</dbReference>
<evidence type="ECO:0000256" key="16">
    <source>
        <dbReference type="PIRSR" id="PIRSR605478-5"/>
    </source>
</evidence>
<feature type="binding site" evidence="13">
    <location>
        <position position="463"/>
    </location>
    <ligand>
        <name>substrate</name>
    </ligand>
</feature>
<keyword evidence="8 15" id="KW-0460">Magnesium</keyword>
<comment type="caution">
    <text evidence="19">The sequence shown here is derived from an EMBL/GenBank/DDBJ whole genome shotgun (WGS) entry which is preliminary data.</text>
</comment>
<dbReference type="GO" id="GO:0046872">
    <property type="term" value="F:metal ion binding"/>
    <property type="evidence" value="ECO:0007669"/>
    <property type="project" value="UniProtKB-KW"/>
</dbReference>
<comment type="subunit">
    <text evidence="4 17">Homodimer.</text>
</comment>
<comment type="cofactor">
    <cofactor evidence="14">
        <name>thiamine diphosphate</name>
        <dbReference type="ChEBI" id="CHEBI:58937"/>
    </cofactor>
    <text evidence="14">Binds 1 thiamine pyrophosphate per subunit. During the reaction, the substrate forms a covalent intermediate with the cofactor.</text>
</comment>
<dbReference type="SUPFAM" id="SSF52518">
    <property type="entry name" value="Thiamin diphosphate-binding fold (THDP-binding)"/>
    <property type="match status" value="2"/>
</dbReference>
<comment type="cofactor">
    <cofactor evidence="1">
        <name>Ca(2+)</name>
        <dbReference type="ChEBI" id="CHEBI:29108"/>
    </cofactor>
</comment>
<comment type="function">
    <text evidence="17">Catalyzes the transfer of a two-carbon ketol group from a ketose donor to an aldose acceptor, via a covalent intermediate with the cofactor thiamine pyrophosphate.</text>
</comment>
<dbReference type="PANTHER" id="PTHR43522">
    <property type="entry name" value="TRANSKETOLASE"/>
    <property type="match status" value="1"/>
</dbReference>
<dbReference type="SMART" id="SM00861">
    <property type="entry name" value="Transket_pyr"/>
    <property type="match status" value="1"/>
</dbReference>
<feature type="binding site" evidence="13">
    <location>
        <position position="522"/>
    </location>
    <ligand>
        <name>substrate</name>
    </ligand>
</feature>
<dbReference type="CDD" id="cd02012">
    <property type="entry name" value="TPP_TK"/>
    <property type="match status" value="1"/>
</dbReference>
<feature type="binding site" evidence="13">
    <location>
        <position position="359"/>
    </location>
    <ligand>
        <name>substrate</name>
    </ligand>
</feature>
<dbReference type="InterPro" id="IPR005474">
    <property type="entry name" value="Transketolase_N"/>
</dbReference>